<dbReference type="RefSeq" id="WP_161410973.1">
    <property type="nucleotide sequence ID" value="NZ_WTUZ01000039.1"/>
</dbReference>
<protein>
    <submittedName>
        <fullName evidence="2">Glycerophosphodiester phosphodiesterase</fullName>
    </submittedName>
</protein>
<evidence type="ECO:0000313" key="3">
    <source>
        <dbReference type="Proteomes" id="UP000481087"/>
    </source>
</evidence>
<proteinExistence type="predicted"/>
<organism evidence="2 3">
    <name type="scientific">Paenibacillus silvestris</name>
    <dbReference type="NCBI Taxonomy" id="2606219"/>
    <lineage>
        <taxon>Bacteria</taxon>
        <taxon>Bacillati</taxon>
        <taxon>Bacillota</taxon>
        <taxon>Bacilli</taxon>
        <taxon>Bacillales</taxon>
        <taxon>Paenibacillaceae</taxon>
        <taxon>Paenibacillus</taxon>
    </lineage>
</organism>
<sequence length="275" mass="32042">MFINDRHLSNRPIQWQAHQNSNSEVPENTMAAMKYAWELGGIPEIDIRQTADGIIIGHHDATPKRTLSVPEADQDKQISELTFDQIQQWDAGVKFGEQFRMEKVPSLEQVLTVLSEHPDRQLYLDFKDVDLEVLSGLIRDYGVARQIIFAHNSHENCKSIKRLVPEVRTMLWIPVRSSETAMQTFTDIRQTGFESLDIVQLHLPDGEEKRPWRYKLEKGFIQEALQYLAEAGMELEVLPFKFEQEDLFELLNMGIRRFAVDEPSIFVERLKRYVE</sequence>
<dbReference type="Pfam" id="PF03009">
    <property type="entry name" value="GDPD"/>
    <property type="match status" value="1"/>
</dbReference>
<dbReference type="AlphaFoldDB" id="A0A6L8V8A8"/>
<dbReference type="PANTHER" id="PTHR46211:SF14">
    <property type="entry name" value="GLYCEROPHOSPHODIESTER PHOSPHODIESTERASE"/>
    <property type="match status" value="1"/>
</dbReference>
<comment type="caution">
    <text evidence="2">The sequence shown here is derived from an EMBL/GenBank/DDBJ whole genome shotgun (WGS) entry which is preliminary data.</text>
</comment>
<name>A0A6L8V8A8_9BACL</name>
<dbReference type="PROSITE" id="PS51704">
    <property type="entry name" value="GP_PDE"/>
    <property type="match status" value="1"/>
</dbReference>
<keyword evidence="3" id="KW-1185">Reference proteome</keyword>
<dbReference type="Proteomes" id="UP000481087">
    <property type="component" value="Unassembled WGS sequence"/>
</dbReference>
<dbReference type="SUPFAM" id="SSF51695">
    <property type="entry name" value="PLC-like phosphodiesterases"/>
    <property type="match status" value="1"/>
</dbReference>
<dbReference type="Gene3D" id="3.20.20.190">
    <property type="entry name" value="Phosphatidylinositol (PI) phosphodiesterase"/>
    <property type="match status" value="1"/>
</dbReference>
<dbReference type="GO" id="GO:0008081">
    <property type="term" value="F:phosphoric diester hydrolase activity"/>
    <property type="evidence" value="ECO:0007669"/>
    <property type="project" value="InterPro"/>
</dbReference>
<evidence type="ECO:0000313" key="2">
    <source>
        <dbReference type="EMBL" id="MZQ86573.1"/>
    </source>
</evidence>
<dbReference type="CDD" id="cd08566">
    <property type="entry name" value="GDPD_AtGDE_like"/>
    <property type="match status" value="1"/>
</dbReference>
<dbReference type="GO" id="GO:0006629">
    <property type="term" value="P:lipid metabolic process"/>
    <property type="evidence" value="ECO:0007669"/>
    <property type="project" value="InterPro"/>
</dbReference>
<feature type="domain" description="GP-PDE" evidence="1">
    <location>
        <begin position="13"/>
        <end position="275"/>
    </location>
</feature>
<evidence type="ECO:0000259" key="1">
    <source>
        <dbReference type="PROSITE" id="PS51704"/>
    </source>
</evidence>
<accession>A0A6L8V8A8</accession>
<dbReference type="PANTHER" id="PTHR46211">
    <property type="entry name" value="GLYCEROPHOSPHORYL DIESTER PHOSPHODIESTERASE"/>
    <property type="match status" value="1"/>
</dbReference>
<dbReference type="EMBL" id="WTUZ01000039">
    <property type="protein sequence ID" value="MZQ86573.1"/>
    <property type="molecule type" value="Genomic_DNA"/>
</dbReference>
<gene>
    <name evidence="2" type="ORF">GQF01_31160</name>
</gene>
<dbReference type="InterPro" id="IPR030395">
    <property type="entry name" value="GP_PDE_dom"/>
</dbReference>
<dbReference type="InterPro" id="IPR017946">
    <property type="entry name" value="PLC-like_Pdiesterase_TIM-brl"/>
</dbReference>
<reference evidence="2 3" key="1">
    <citation type="submission" date="2019-12" db="EMBL/GenBank/DDBJ databases">
        <title>Paenibacillus sp. nov. sp. isolated from soil.</title>
        <authorList>
            <person name="Kim J."/>
            <person name="Jeong S.E."/>
            <person name="Jung H.S."/>
            <person name="Jeon C.O."/>
        </authorList>
    </citation>
    <scope>NUCLEOTIDE SEQUENCE [LARGE SCALE GENOMIC DNA]</scope>
    <source>
        <strain evidence="2 3">5J-6</strain>
    </source>
</reference>